<dbReference type="Proteomes" id="UP000235347">
    <property type="component" value="Unassembled WGS sequence"/>
</dbReference>
<feature type="region of interest" description="Disordered" evidence="1">
    <location>
        <begin position="1"/>
        <end position="39"/>
    </location>
</feature>
<dbReference type="AlphaFoldDB" id="A0A2N7W5J5"/>
<evidence type="ECO:0000313" key="3">
    <source>
        <dbReference type="Proteomes" id="UP000235347"/>
    </source>
</evidence>
<sequence>MRAKEDDGQNSAWRSAQYSERPSQAEPKHGGDTPDGEFSQQRVCVGRHISTCCAREAGRPAVVT</sequence>
<protein>
    <submittedName>
        <fullName evidence="2">Uncharacterized protein</fullName>
    </submittedName>
</protein>
<dbReference type="EMBL" id="PNYB01000009">
    <property type="protein sequence ID" value="PMS24663.1"/>
    <property type="molecule type" value="Genomic_DNA"/>
</dbReference>
<accession>A0A2N7W5J5</accession>
<name>A0A2N7W5J5_9BURK</name>
<reference evidence="2 3" key="1">
    <citation type="submission" date="2018-01" db="EMBL/GenBank/DDBJ databases">
        <title>Whole genome analyses suggest that Burkholderia sensu lato contains two further novel genera in the rhizoxinica-symbiotica group Mycetohabitans gen. nov., and Trinickia gen. nov.: implications for the evolution of diazotrophy and nodulation in the Burkholderiaceae.</title>
        <authorList>
            <person name="Estrada-de los Santos P."/>
            <person name="Palmer M."/>
            <person name="Chavez-Ramirez B."/>
            <person name="Beukes C."/>
            <person name="Steenkamp E.T."/>
            <person name="Hirsch A.M."/>
            <person name="Manyaka P."/>
            <person name="Maluk M."/>
            <person name="Lafos M."/>
            <person name="Crook M."/>
            <person name="Gross E."/>
            <person name="Simon M.F."/>
            <person name="Bueno dos Reis Junior F."/>
            <person name="Poole P.S."/>
            <person name="Venter S.N."/>
            <person name="James E.K."/>
        </authorList>
    </citation>
    <scope>NUCLEOTIDE SEQUENCE [LARGE SCALE GENOMIC DNA]</scope>
    <source>
        <strain evidence="2 3">GP25-8</strain>
    </source>
</reference>
<keyword evidence="3" id="KW-1185">Reference proteome</keyword>
<gene>
    <name evidence="2" type="ORF">C0Z19_12670</name>
</gene>
<feature type="compositionally biased region" description="Polar residues" evidence="1">
    <location>
        <begin position="9"/>
        <end position="22"/>
    </location>
</feature>
<organism evidence="2 3">
    <name type="scientific">Trinickia soli</name>
    <dbReference type="NCBI Taxonomy" id="380675"/>
    <lineage>
        <taxon>Bacteria</taxon>
        <taxon>Pseudomonadati</taxon>
        <taxon>Pseudomonadota</taxon>
        <taxon>Betaproteobacteria</taxon>
        <taxon>Burkholderiales</taxon>
        <taxon>Burkholderiaceae</taxon>
        <taxon>Trinickia</taxon>
    </lineage>
</organism>
<proteinExistence type="predicted"/>
<evidence type="ECO:0000313" key="2">
    <source>
        <dbReference type="EMBL" id="PMS24663.1"/>
    </source>
</evidence>
<evidence type="ECO:0000256" key="1">
    <source>
        <dbReference type="SAM" id="MobiDB-lite"/>
    </source>
</evidence>
<comment type="caution">
    <text evidence="2">The sequence shown here is derived from an EMBL/GenBank/DDBJ whole genome shotgun (WGS) entry which is preliminary data.</text>
</comment>